<dbReference type="Pfam" id="PF09424">
    <property type="entry name" value="YqeY"/>
    <property type="match status" value="1"/>
</dbReference>
<dbReference type="InterPro" id="IPR003789">
    <property type="entry name" value="Asn/Gln_tRNA_amidoTrase-B-like"/>
</dbReference>
<dbReference type="InterPro" id="IPR019004">
    <property type="entry name" value="YqeY/Aim41"/>
</dbReference>
<evidence type="ECO:0000256" key="1">
    <source>
        <dbReference type="RuleBase" id="RU365099"/>
    </source>
</evidence>
<dbReference type="Gene3D" id="1.10.1510.10">
    <property type="entry name" value="Uncharacterised protein YqeY/AIM41 PF09424, N-terminal domain"/>
    <property type="match status" value="1"/>
</dbReference>
<protein>
    <recommendedName>
        <fullName evidence="1">Altered inheritance of mitochondria protein 41</fullName>
    </recommendedName>
</protein>
<dbReference type="GO" id="GO:0016884">
    <property type="term" value="F:carbon-nitrogen ligase activity, with glutamine as amido-N-donor"/>
    <property type="evidence" value="ECO:0007669"/>
    <property type="project" value="UniProtKB-UniRule"/>
</dbReference>
<comment type="subcellular location">
    <subcellularLocation>
        <location evidence="1">Mitochondrion</location>
    </subcellularLocation>
</comment>
<dbReference type="EMBL" id="JANBPY010000431">
    <property type="protein sequence ID" value="KAJ1966890.1"/>
    <property type="molecule type" value="Genomic_DNA"/>
</dbReference>
<dbReference type="InterPro" id="IPR042184">
    <property type="entry name" value="YqeY/Aim41_N"/>
</dbReference>
<comment type="similarity">
    <text evidence="1">Belongs to the AIM41 family.</text>
</comment>
<comment type="caution">
    <text evidence="2">The sequence shown here is derived from an EMBL/GenBank/DDBJ whole genome shotgun (WGS) entry which is preliminary data.</text>
</comment>
<evidence type="ECO:0000313" key="2">
    <source>
        <dbReference type="EMBL" id="KAJ1966890.1"/>
    </source>
</evidence>
<evidence type="ECO:0000313" key="3">
    <source>
        <dbReference type="Proteomes" id="UP001150925"/>
    </source>
</evidence>
<sequence length="194" mass="21342">MSLFRHSQYRLLRWATLPSAPLVPKGFPSTAFSMPTLLSKLKTDMKASMRNKDQNRLTVIRSILSEVLYAEKALLVAGKTGAESKTASQTDESVVNLIHKAIKKRNDAIAVYQGANRPELAEKEAEQVTILQSFLPEPYSEKEVEAFVLKAIKECGASSIKDLGKVMKAVTLDPTRAPKSQVAGVAKRLLTKSK</sequence>
<dbReference type="PANTHER" id="PTHR28055:SF1">
    <property type="entry name" value="ALTERED INHERITANCE OF MITOCHONDRIA PROTEIN 41, MITOCHONDRIAL"/>
    <property type="match status" value="1"/>
</dbReference>
<dbReference type="Gene3D" id="1.10.10.410">
    <property type="match status" value="1"/>
</dbReference>
<dbReference type="GO" id="GO:0005739">
    <property type="term" value="C:mitochondrion"/>
    <property type="evidence" value="ECO:0007669"/>
    <property type="project" value="UniProtKB-SubCell"/>
</dbReference>
<keyword evidence="1" id="KW-0496">Mitochondrion</keyword>
<dbReference type="PANTHER" id="PTHR28055">
    <property type="entry name" value="ALTERED INHERITANCE OF MITOCHONDRIA PROTEIN 41, MITOCHONDRIAL"/>
    <property type="match status" value="1"/>
</dbReference>
<dbReference type="AlphaFoldDB" id="A0A9W8E2Z0"/>
<name>A0A9W8E2Z0_9FUNG</name>
<dbReference type="OrthoDB" id="538640at2759"/>
<reference evidence="2" key="1">
    <citation type="submission" date="2022-07" db="EMBL/GenBank/DDBJ databases">
        <title>Phylogenomic reconstructions and comparative analyses of Kickxellomycotina fungi.</title>
        <authorList>
            <person name="Reynolds N.K."/>
            <person name="Stajich J.E."/>
            <person name="Barry K."/>
            <person name="Grigoriev I.V."/>
            <person name="Crous P."/>
            <person name="Smith M.E."/>
        </authorList>
    </citation>
    <scope>NUCLEOTIDE SEQUENCE</scope>
    <source>
        <strain evidence="2">RSA 1196</strain>
    </source>
</reference>
<dbReference type="InterPro" id="IPR023168">
    <property type="entry name" value="GatB_Yqey_C_2"/>
</dbReference>
<keyword evidence="3" id="KW-1185">Reference proteome</keyword>
<proteinExistence type="inferred from homology"/>
<gene>
    <name evidence="1" type="primary">AIM41</name>
    <name evidence="2" type="ORF">IWQ62_002188</name>
</gene>
<dbReference type="SUPFAM" id="SSF89095">
    <property type="entry name" value="GatB/YqeY motif"/>
    <property type="match status" value="1"/>
</dbReference>
<accession>A0A9W8E2Z0</accession>
<dbReference type="Proteomes" id="UP001150925">
    <property type="component" value="Unassembled WGS sequence"/>
</dbReference>
<organism evidence="2 3">
    <name type="scientific">Dispira parvispora</name>
    <dbReference type="NCBI Taxonomy" id="1520584"/>
    <lineage>
        <taxon>Eukaryota</taxon>
        <taxon>Fungi</taxon>
        <taxon>Fungi incertae sedis</taxon>
        <taxon>Zoopagomycota</taxon>
        <taxon>Kickxellomycotina</taxon>
        <taxon>Dimargaritomycetes</taxon>
        <taxon>Dimargaritales</taxon>
        <taxon>Dimargaritaceae</taxon>
        <taxon>Dispira</taxon>
    </lineage>
</organism>